<dbReference type="VEuPathDB" id="CryptoDB:Cvel_20193"/>
<sequence>MPPLHLEYISSDDKVDNGYLSWWCRDDLVEAAPKNAALAMEVFQAANAAGVSERRFSLYDQVYSEKRNRLI</sequence>
<gene>
    <name evidence="1" type="ORF">Cvel_20193</name>
</gene>
<accession>A0A0G4G4B4</accession>
<organism evidence="1">
    <name type="scientific">Chromera velia CCMP2878</name>
    <dbReference type="NCBI Taxonomy" id="1169474"/>
    <lineage>
        <taxon>Eukaryota</taxon>
        <taxon>Sar</taxon>
        <taxon>Alveolata</taxon>
        <taxon>Colpodellida</taxon>
        <taxon>Chromeraceae</taxon>
        <taxon>Chromera</taxon>
    </lineage>
</organism>
<proteinExistence type="predicted"/>
<dbReference type="AlphaFoldDB" id="A0A0G4G4B4"/>
<reference evidence="1" key="1">
    <citation type="submission" date="2014-11" db="EMBL/GenBank/DDBJ databases">
        <authorList>
            <person name="Otto D Thomas"/>
            <person name="Naeem Raeece"/>
        </authorList>
    </citation>
    <scope>NUCLEOTIDE SEQUENCE</scope>
</reference>
<evidence type="ECO:0000313" key="1">
    <source>
        <dbReference type="EMBL" id="CEM23171.1"/>
    </source>
</evidence>
<name>A0A0G4G4B4_9ALVE</name>
<dbReference type="EMBL" id="CDMZ01000877">
    <property type="protein sequence ID" value="CEM23171.1"/>
    <property type="molecule type" value="Genomic_DNA"/>
</dbReference>
<protein>
    <submittedName>
        <fullName evidence="1">Uncharacterized protein</fullName>
    </submittedName>
</protein>